<dbReference type="InterPro" id="IPR016181">
    <property type="entry name" value="Acyl_CoA_acyltransferase"/>
</dbReference>
<dbReference type="SUPFAM" id="SSF55729">
    <property type="entry name" value="Acyl-CoA N-acyltransferases (Nat)"/>
    <property type="match status" value="1"/>
</dbReference>
<proteinExistence type="predicted"/>
<evidence type="ECO:0000313" key="1">
    <source>
        <dbReference type="EMBL" id="CAD8419163.1"/>
    </source>
</evidence>
<dbReference type="AlphaFoldDB" id="A0A7S0GGL6"/>
<protein>
    <submittedName>
        <fullName evidence="1">Uncharacterized protein</fullName>
    </submittedName>
</protein>
<organism evidence="1">
    <name type="scientific">Proboscia inermis</name>
    <dbReference type="NCBI Taxonomy" id="420281"/>
    <lineage>
        <taxon>Eukaryota</taxon>
        <taxon>Sar</taxon>
        <taxon>Stramenopiles</taxon>
        <taxon>Ochrophyta</taxon>
        <taxon>Bacillariophyta</taxon>
        <taxon>Coscinodiscophyceae</taxon>
        <taxon>Rhizosoleniophycidae</taxon>
        <taxon>Rhizosoleniales</taxon>
        <taxon>Rhizosoleniaceae</taxon>
        <taxon>Proboscia</taxon>
    </lineage>
</organism>
<name>A0A7S0GGL6_9STRA</name>
<gene>
    <name evidence="1" type="ORF">PINE0816_LOCUS15298</name>
</gene>
<sequence>MAKAPLEETNVGQPFNRYEREDASLGAMGWAQISGRFRTRPHALLDVRNITHVDEWVSSLPRGVRRTLKKANNQNFTVTVKPIRPNEPAPHSSLAHFRCVVDHEVRIYGGSAQGFFDGIQEAIGRYMGTTRMTGTIREYRNEEGRVIAFAHEVRKGRTIRGQWFYSTSAAAKSFVWFHSVYDLVERAIEYDDVDVVDLGPSGSDAFSELKARYGFKSVEDWPAVADYLGDFWYSDDMKPTKGELFDEIFSRFKGN</sequence>
<dbReference type="EMBL" id="HBEL01032655">
    <property type="protein sequence ID" value="CAD8419163.1"/>
    <property type="molecule type" value="Transcribed_RNA"/>
</dbReference>
<accession>A0A7S0GGL6</accession>
<reference evidence="1" key="1">
    <citation type="submission" date="2021-01" db="EMBL/GenBank/DDBJ databases">
        <authorList>
            <person name="Corre E."/>
            <person name="Pelletier E."/>
            <person name="Niang G."/>
            <person name="Scheremetjew M."/>
            <person name="Finn R."/>
            <person name="Kale V."/>
            <person name="Holt S."/>
            <person name="Cochrane G."/>
            <person name="Meng A."/>
            <person name="Brown T."/>
            <person name="Cohen L."/>
        </authorList>
    </citation>
    <scope>NUCLEOTIDE SEQUENCE</scope>
    <source>
        <strain evidence="1">CCAP1064/1</strain>
    </source>
</reference>